<protein>
    <submittedName>
        <fullName evidence="1">Uncharacterized protein</fullName>
    </submittedName>
</protein>
<proteinExistence type="predicted"/>
<dbReference type="Proteomes" id="UP000020077">
    <property type="component" value="Unassembled WGS sequence"/>
</dbReference>
<evidence type="ECO:0000313" key="2">
    <source>
        <dbReference type="Proteomes" id="UP000020077"/>
    </source>
</evidence>
<sequence>MDVDRAVFDIDVIAPDVVEQLLARVDASGIGHQETQQPEFGRGQGDPPARNARFVADRVQLDRTSTQRALDKLWGAAAQYRLHARQQFLRAEGLDDVIVGAAFQPGNTICFLATCGQQDDRHAARSSFVAELANQRQPGLTGQHPVDQRNVGQCFTQHRFGLFGGVGTDRLVAAADEREAQKLLNAFVVLDDEHHWQAGNRGVHAFSAFLAALPVCRTSMPLTV</sequence>
<gene>
    <name evidence="1" type="ORF">AW09_003720</name>
</gene>
<accession>A0A080LS67</accession>
<comment type="caution">
    <text evidence="1">The sequence shown here is derived from an EMBL/GenBank/DDBJ whole genome shotgun (WGS) entry which is preliminary data.</text>
</comment>
<evidence type="ECO:0000313" key="1">
    <source>
        <dbReference type="EMBL" id="KFB71161.1"/>
    </source>
</evidence>
<dbReference type="EMBL" id="JDVG02000588">
    <property type="protein sequence ID" value="KFB71161.1"/>
    <property type="molecule type" value="Genomic_DNA"/>
</dbReference>
<name>A0A080LS67_9PROT</name>
<organism evidence="1 2">
    <name type="scientific">Candidatus Accumulibacter phosphatis</name>
    <dbReference type="NCBI Taxonomy" id="327160"/>
    <lineage>
        <taxon>Bacteria</taxon>
        <taxon>Pseudomonadati</taxon>
        <taxon>Pseudomonadota</taxon>
        <taxon>Betaproteobacteria</taxon>
        <taxon>Candidatus Accumulibacter</taxon>
    </lineage>
</organism>
<reference evidence="1 2" key="1">
    <citation type="submission" date="2014-02" db="EMBL/GenBank/DDBJ databases">
        <title>Expanding our view of genomic diversity in Candidatus Accumulibacter clades.</title>
        <authorList>
            <person name="Skennerton C.T."/>
            <person name="Barr J.J."/>
            <person name="Slater F.R."/>
            <person name="Bond P.L."/>
            <person name="Tyson G.W."/>
        </authorList>
    </citation>
    <scope>NUCLEOTIDE SEQUENCE [LARGE SCALE GENOMIC DNA]</scope>
    <source>
        <strain evidence="2">BA-91</strain>
    </source>
</reference>
<dbReference type="AlphaFoldDB" id="A0A080LS67"/>